<dbReference type="AlphaFoldDB" id="A0A225VGY5"/>
<name>A0A225VGY5_9STRA</name>
<keyword evidence="3" id="KW-1185">Reference proteome</keyword>
<proteinExistence type="predicted"/>
<evidence type="ECO:0000313" key="3">
    <source>
        <dbReference type="Proteomes" id="UP000198211"/>
    </source>
</evidence>
<gene>
    <name evidence="2" type="ORF">PHMEG_00023490</name>
</gene>
<organism evidence="2 3">
    <name type="scientific">Phytophthora megakarya</name>
    <dbReference type="NCBI Taxonomy" id="4795"/>
    <lineage>
        <taxon>Eukaryota</taxon>
        <taxon>Sar</taxon>
        <taxon>Stramenopiles</taxon>
        <taxon>Oomycota</taxon>
        <taxon>Peronosporomycetes</taxon>
        <taxon>Peronosporales</taxon>
        <taxon>Peronosporaceae</taxon>
        <taxon>Phytophthora</taxon>
    </lineage>
</organism>
<dbReference type="Proteomes" id="UP000198211">
    <property type="component" value="Unassembled WGS sequence"/>
</dbReference>
<reference evidence="3" key="1">
    <citation type="submission" date="2017-03" db="EMBL/GenBank/DDBJ databases">
        <title>Phytopthora megakarya and P. palmivora, two closely related causual agents of cacao black pod achieved similar genome size and gene model numbers by different mechanisms.</title>
        <authorList>
            <person name="Ali S."/>
            <person name="Shao J."/>
            <person name="Larry D.J."/>
            <person name="Kronmiller B."/>
            <person name="Shen D."/>
            <person name="Strem M.D."/>
            <person name="Melnick R.L."/>
            <person name="Guiltinan M.J."/>
            <person name="Tyler B.M."/>
            <person name="Meinhardt L.W."/>
            <person name="Bailey B.A."/>
        </authorList>
    </citation>
    <scope>NUCLEOTIDE SEQUENCE [LARGE SCALE GENOMIC DNA]</scope>
    <source>
        <strain evidence="3">zdho120</strain>
    </source>
</reference>
<dbReference type="EMBL" id="NBNE01004887">
    <property type="protein sequence ID" value="OWZ04582.1"/>
    <property type="molecule type" value="Genomic_DNA"/>
</dbReference>
<sequence length="192" mass="21124">ISDNQGIHHLASRETTCPTLVQVIHAGQLDETSWCCFVPEAFYISAEAFLERRQVNREPTHLVSSGSLLHQGLEAETVNARHARSPSYASASSDDEIQDPSYEISQAELDKAERAETAAENDESSEGLDVSRRGSESEAAGLRPPSPRDSKTVRKSSKDSRPENNGPVLEFQAPGHNHFQVLGRSATHQRYT</sequence>
<protein>
    <submittedName>
        <fullName evidence="2">Uncharacterized protein</fullName>
    </submittedName>
</protein>
<feature type="compositionally biased region" description="Basic and acidic residues" evidence="1">
    <location>
        <begin position="146"/>
        <end position="162"/>
    </location>
</feature>
<evidence type="ECO:0000256" key="1">
    <source>
        <dbReference type="SAM" id="MobiDB-lite"/>
    </source>
</evidence>
<evidence type="ECO:0000313" key="2">
    <source>
        <dbReference type="EMBL" id="OWZ04582.1"/>
    </source>
</evidence>
<comment type="caution">
    <text evidence="2">The sequence shown here is derived from an EMBL/GenBank/DDBJ whole genome shotgun (WGS) entry which is preliminary data.</text>
</comment>
<feature type="region of interest" description="Disordered" evidence="1">
    <location>
        <begin position="78"/>
        <end position="192"/>
    </location>
</feature>
<feature type="non-terminal residue" evidence="2">
    <location>
        <position position="1"/>
    </location>
</feature>
<feature type="compositionally biased region" description="Basic and acidic residues" evidence="1">
    <location>
        <begin position="108"/>
        <end position="117"/>
    </location>
</feature>
<accession>A0A225VGY5</accession>